<dbReference type="Pfam" id="PF11028">
    <property type="entry name" value="TMEM260-like"/>
    <property type="match status" value="1"/>
</dbReference>
<feature type="transmembrane region" description="Helical" evidence="1">
    <location>
        <begin position="153"/>
        <end position="171"/>
    </location>
</feature>
<dbReference type="InterPro" id="IPR021280">
    <property type="entry name" value="TMEM260-like"/>
</dbReference>
<feature type="transmembrane region" description="Helical" evidence="1">
    <location>
        <begin position="12"/>
        <end position="33"/>
    </location>
</feature>
<name>A0A425Y823_9BACT</name>
<dbReference type="PANTHER" id="PTHR16214">
    <property type="entry name" value="TRANSMEMBRANE PROTEIN 260"/>
    <property type="match status" value="1"/>
</dbReference>
<keyword evidence="3" id="KW-1185">Reference proteome</keyword>
<sequence>MSRNNKLSNTDYSRYNIILGWLAFAIAAITYALTMEPSASLWDCGEFITTAYGLEVGHPPGAPLFMILARFFSLFAPDPSYVALMVNLMSALASAFTIMFLFWTITHLAKKLFIKDGEISLANGLAVFGAGMVGALAYTFSDTFWFSAVEGEVYALSSLFTAVVFWAILKWENVADQKYANRWIILIAYLMGLSIGVHLLNLLAIPAIIFVYYFKKYETTRNGVLAALGISLVILGAIMYGIIPGVIKMASWFELAFVNGIGAPFNTGVLIYGIAMIALVVWTINYSIKHNKVILNTIVTSFVVIMIGYSSFAMIVIRSSANPPMDENNPDNVFALLSYLNREQYGDRPLVFGEYYNAPVNDVKYTTPVYIQKGDKYVIASRKPAYEFDSRFKTIFPRMYSSNAGHISDYEYWGGISKNNPITVDNGNGPETIYKPSFGNNLSFFFRYQFNHMYWRYFMWNFAGRQNDIQNHGGIRHGNWISGIQFLDEMRLGNQDKLYSELKNKKSRNTLFFLPFILGLIGIFFQLNAGKEGKKDFWVVMLLFLLTGLAIVVYLNQSPHQPRERDYAYAGSFYAFAIWIGFGVLGLYNFLQKKMPALASAGMVTLICLVAVPGLMAQQNWDDHDRGGRYATLAYAENYLNSCAPNAILFTYGDNDTFPLWYAQEVEGIRRDIRIVNISLLAGDWYINQMRRKAYDSDPVPMSLSAEKVEPGVRDQIPVMDRLEKAEELAKLIEFVGSDNKRTRLETQSGKMMDYFPGKNIYLPVDTDKVLKNGTVQKEDADLIVDRLEWTLKTNYLYKNSMMILDIIASNEWERPIYFSIGMGPENYLGLEKYFQLEGATYRLVPIEAENSYGEYGRINTDLLYDNMMNKFEYGRIKEPDVYMDQFHIITCGIMSFRSNHVRLAAQLNDENKPEKAAKVLDRCMEELPIEKLPIDYSLVGFIQEYYRAGATEKANELLLQIAENSYEKMEYFLSLEPVYFASIETEQQREIRIVQMLLGLAESGGQDDIKDKIQRDFESLFETFTRNGGKNK</sequence>
<organism evidence="2 3">
    <name type="scientific">Ancylomarina euxinus</name>
    <dbReference type="NCBI Taxonomy" id="2283627"/>
    <lineage>
        <taxon>Bacteria</taxon>
        <taxon>Pseudomonadati</taxon>
        <taxon>Bacteroidota</taxon>
        <taxon>Bacteroidia</taxon>
        <taxon>Marinilabiliales</taxon>
        <taxon>Marinifilaceae</taxon>
        <taxon>Ancylomarina</taxon>
    </lineage>
</organism>
<feature type="transmembrane region" description="Helical" evidence="1">
    <location>
        <begin position="294"/>
        <end position="317"/>
    </location>
</feature>
<dbReference type="PANTHER" id="PTHR16214:SF3">
    <property type="entry name" value="TRANSMEMBRANE PROTEIN 260"/>
    <property type="match status" value="1"/>
</dbReference>
<feature type="transmembrane region" description="Helical" evidence="1">
    <location>
        <begin position="224"/>
        <end position="243"/>
    </location>
</feature>
<comment type="caution">
    <text evidence="2">The sequence shown here is derived from an EMBL/GenBank/DDBJ whole genome shotgun (WGS) entry which is preliminary data.</text>
</comment>
<feature type="transmembrane region" description="Helical" evidence="1">
    <location>
        <begin position="255"/>
        <end position="282"/>
    </location>
</feature>
<dbReference type="Proteomes" id="UP000285794">
    <property type="component" value="Unassembled WGS sequence"/>
</dbReference>
<keyword evidence="1" id="KW-0472">Membrane</keyword>
<dbReference type="EMBL" id="QQWG01000001">
    <property type="protein sequence ID" value="RRG24650.1"/>
    <property type="molecule type" value="Genomic_DNA"/>
</dbReference>
<evidence type="ECO:0000313" key="3">
    <source>
        <dbReference type="Proteomes" id="UP000285794"/>
    </source>
</evidence>
<dbReference type="OrthoDB" id="9807602at2"/>
<dbReference type="RefSeq" id="WP_125029055.1">
    <property type="nucleotide sequence ID" value="NZ_JAPXVP010000001.1"/>
</dbReference>
<feature type="transmembrane region" description="Helical" evidence="1">
    <location>
        <begin position="567"/>
        <end position="591"/>
    </location>
</feature>
<feature type="transmembrane region" description="Helical" evidence="1">
    <location>
        <begin position="183"/>
        <end position="212"/>
    </location>
</feature>
<keyword evidence="1" id="KW-0812">Transmembrane</keyword>
<feature type="transmembrane region" description="Helical" evidence="1">
    <location>
        <begin position="81"/>
        <end position="109"/>
    </location>
</feature>
<keyword evidence="1" id="KW-1133">Transmembrane helix</keyword>
<gene>
    <name evidence="2" type="ORF">DWB61_01130</name>
</gene>
<dbReference type="InterPro" id="IPR052724">
    <property type="entry name" value="GT117_domain-containing"/>
</dbReference>
<protein>
    <submittedName>
        <fullName evidence="2">DUF2723 domain-containing protein</fullName>
    </submittedName>
</protein>
<proteinExistence type="predicted"/>
<accession>A0A425Y823</accession>
<dbReference type="AlphaFoldDB" id="A0A425Y823"/>
<feature type="transmembrane region" description="Helical" evidence="1">
    <location>
        <begin position="597"/>
        <end position="617"/>
    </location>
</feature>
<feature type="transmembrane region" description="Helical" evidence="1">
    <location>
        <begin position="509"/>
        <end position="525"/>
    </location>
</feature>
<feature type="transmembrane region" description="Helical" evidence="1">
    <location>
        <begin position="121"/>
        <end position="141"/>
    </location>
</feature>
<feature type="transmembrane region" description="Helical" evidence="1">
    <location>
        <begin position="537"/>
        <end position="555"/>
    </location>
</feature>
<evidence type="ECO:0000313" key="2">
    <source>
        <dbReference type="EMBL" id="RRG24650.1"/>
    </source>
</evidence>
<evidence type="ECO:0000256" key="1">
    <source>
        <dbReference type="SAM" id="Phobius"/>
    </source>
</evidence>
<reference evidence="2 3" key="1">
    <citation type="submission" date="2018-07" db="EMBL/GenBank/DDBJ databases">
        <title>Draft genome sequence of Ancylomarina sp. M1P.</title>
        <authorList>
            <person name="Yadav S."/>
            <person name="Villanueva L."/>
            <person name="Damste J.S.S."/>
        </authorList>
    </citation>
    <scope>NUCLEOTIDE SEQUENCE [LARGE SCALE GENOMIC DNA]</scope>
    <source>
        <strain evidence="2 3">M1P</strain>
    </source>
</reference>